<dbReference type="InterPro" id="IPR020476">
    <property type="entry name" value="Nudix_hydrolase"/>
</dbReference>
<dbReference type="PROSITE" id="PS51462">
    <property type="entry name" value="NUDIX"/>
    <property type="match status" value="1"/>
</dbReference>
<evidence type="ECO:0000259" key="6">
    <source>
        <dbReference type="PROSITE" id="PS51462"/>
    </source>
</evidence>
<dbReference type="EMBL" id="FOJI01000009">
    <property type="protein sequence ID" value="SEW30995.1"/>
    <property type="molecule type" value="Genomic_DNA"/>
</dbReference>
<feature type="domain" description="Nudix hydrolase" evidence="6">
    <location>
        <begin position="6"/>
        <end position="138"/>
    </location>
</feature>
<comment type="cofactor">
    <cofactor evidence="1">
        <name>Mg(2+)</name>
        <dbReference type="ChEBI" id="CHEBI:18420"/>
    </cofactor>
</comment>
<dbReference type="STRING" id="99656.SAMN05421659_109108"/>
<dbReference type="Proteomes" id="UP000199701">
    <property type="component" value="Unassembled WGS sequence"/>
</dbReference>
<dbReference type="GO" id="GO:0005737">
    <property type="term" value="C:cytoplasm"/>
    <property type="evidence" value="ECO:0007669"/>
    <property type="project" value="TreeGrafter"/>
</dbReference>
<comment type="similarity">
    <text evidence="2">Belongs to the Nudix hydrolase family.</text>
</comment>
<dbReference type="AlphaFoldDB" id="A0A1I0QTM3"/>
<dbReference type="PRINTS" id="PR00502">
    <property type="entry name" value="NUDIXFAMILY"/>
</dbReference>
<keyword evidence="4" id="KW-0378">Hydrolase</keyword>
<evidence type="ECO:0000313" key="7">
    <source>
        <dbReference type="EMBL" id="SEW30995.1"/>
    </source>
</evidence>
<dbReference type="RefSeq" id="WP_092454460.1">
    <property type="nucleotide sequence ID" value="NZ_FOJI01000009.1"/>
</dbReference>
<sequence length="158" mass="18259">MDRSIKTTLLNMCMIYDETNNKVLVLDKVKKEDDDWYGYTFPGGHVENGESLIDSTIREVKEETGLDVFNLIPCGVIDWDNADEPERWLVFLYKTKAYNGELIGETKEGKVFWMDKEAFLDSKLAPNMKTNMVLFLKNNVNEAYATWSKDGISQIKLR</sequence>
<accession>A0A1I0QTM3</accession>
<dbReference type="GO" id="GO:0016818">
    <property type="term" value="F:hydrolase activity, acting on acid anhydrides, in phosphorus-containing anhydrides"/>
    <property type="evidence" value="ECO:0007669"/>
    <property type="project" value="TreeGrafter"/>
</dbReference>
<dbReference type="SUPFAM" id="SSF55811">
    <property type="entry name" value="Nudix"/>
    <property type="match status" value="1"/>
</dbReference>
<name>A0A1I0QTM3_9FIRM</name>
<evidence type="ECO:0000256" key="3">
    <source>
        <dbReference type="ARBA" id="ARBA00022723"/>
    </source>
</evidence>
<evidence type="ECO:0000256" key="2">
    <source>
        <dbReference type="ARBA" id="ARBA00005582"/>
    </source>
</evidence>
<protein>
    <submittedName>
        <fullName evidence="7">8-oxo-dGTP diphosphatase</fullName>
    </submittedName>
</protein>
<gene>
    <name evidence="7" type="ORF">SAMN05421659_109108</name>
</gene>
<evidence type="ECO:0000256" key="5">
    <source>
        <dbReference type="ARBA" id="ARBA00022842"/>
    </source>
</evidence>
<keyword evidence="5" id="KW-0460">Magnesium</keyword>
<evidence type="ECO:0000256" key="4">
    <source>
        <dbReference type="ARBA" id="ARBA00022801"/>
    </source>
</evidence>
<dbReference type="PANTHER" id="PTHR43758:SF2">
    <property type="entry name" value="OXIDIZED PURINE NUCLEOSIDE TRIPHOSPHATE HYDROLASE"/>
    <property type="match status" value="1"/>
</dbReference>
<dbReference type="InterPro" id="IPR000086">
    <property type="entry name" value="NUDIX_hydrolase_dom"/>
</dbReference>
<proteinExistence type="inferred from homology"/>
<dbReference type="OrthoDB" id="9788922at2"/>
<organism evidence="7 8">
    <name type="scientific">[Clostridium] fimetarium</name>
    <dbReference type="NCBI Taxonomy" id="99656"/>
    <lineage>
        <taxon>Bacteria</taxon>
        <taxon>Bacillati</taxon>
        <taxon>Bacillota</taxon>
        <taxon>Clostridia</taxon>
        <taxon>Lachnospirales</taxon>
        <taxon>Lachnospiraceae</taxon>
    </lineage>
</organism>
<dbReference type="PANTHER" id="PTHR43758">
    <property type="entry name" value="7,8-DIHYDRO-8-OXOGUANINE TRIPHOSPHATASE"/>
    <property type="match status" value="1"/>
</dbReference>
<dbReference type="Pfam" id="PF00293">
    <property type="entry name" value="NUDIX"/>
    <property type="match status" value="1"/>
</dbReference>
<keyword evidence="3" id="KW-0479">Metal-binding</keyword>
<evidence type="ECO:0000313" key="8">
    <source>
        <dbReference type="Proteomes" id="UP000199701"/>
    </source>
</evidence>
<dbReference type="InterPro" id="IPR015797">
    <property type="entry name" value="NUDIX_hydrolase-like_dom_sf"/>
</dbReference>
<dbReference type="GO" id="GO:0046872">
    <property type="term" value="F:metal ion binding"/>
    <property type="evidence" value="ECO:0007669"/>
    <property type="project" value="UniProtKB-KW"/>
</dbReference>
<dbReference type="CDD" id="cd18875">
    <property type="entry name" value="NUDIX_Hydrolase"/>
    <property type="match status" value="1"/>
</dbReference>
<dbReference type="Gene3D" id="3.90.79.10">
    <property type="entry name" value="Nucleoside Triphosphate Pyrophosphohydrolase"/>
    <property type="match status" value="1"/>
</dbReference>
<keyword evidence="8" id="KW-1185">Reference proteome</keyword>
<reference evidence="7 8" key="1">
    <citation type="submission" date="2016-10" db="EMBL/GenBank/DDBJ databases">
        <authorList>
            <person name="de Groot N.N."/>
        </authorList>
    </citation>
    <scope>NUCLEOTIDE SEQUENCE [LARGE SCALE GENOMIC DNA]</scope>
    <source>
        <strain evidence="7 8">DSM 9179</strain>
    </source>
</reference>
<evidence type="ECO:0000256" key="1">
    <source>
        <dbReference type="ARBA" id="ARBA00001946"/>
    </source>
</evidence>